<keyword evidence="3" id="KW-1185">Reference proteome</keyword>
<proteinExistence type="predicted"/>
<dbReference type="EMBL" id="KQ483505">
    <property type="protein sequence ID" value="KYP48215.1"/>
    <property type="molecule type" value="Genomic_DNA"/>
</dbReference>
<evidence type="ECO:0000313" key="2">
    <source>
        <dbReference type="EMBL" id="KYP48215.1"/>
    </source>
</evidence>
<accession>A0A151S064</accession>
<name>A0A151S064_CAJCA</name>
<evidence type="ECO:0000313" key="3">
    <source>
        <dbReference type="Proteomes" id="UP000075243"/>
    </source>
</evidence>
<dbReference type="Pfam" id="PF22936">
    <property type="entry name" value="Pol_BBD"/>
    <property type="match status" value="1"/>
</dbReference>
<organism evidence="2 3">
    <name type="scientific">Cajanus cajan</name>
    <name type="common">Pigeon pea</name>
    <name type="synonym">Cajanus indicus</name>
    <dbReference type="NCBI Taxonomy" id="3821"/>
    <lineage>
        <taxon>Eukaryota</taxon>
        <taxon>Viridiplantae</taxon>
        <taxon>Streptophyta</taxon>
        <taxon>Embryophyta</taxon>
        <taxon>Tracheophyta</taxon>
        <taxon>Spermatophyta</taxon>
        <taxon>Magnoliopsida</taxon>
        <taxon>eudicotyledons</taxon>
        <taxon>Gunneridae</taxon>
        <taxon>Pentapetalae</taxon>
        <taxon>rosids</taxon>
        <taxon>fabids</taxon>
        <taxon>Fabales</taxon>
        <taxon>Fabaceae</taxon>
        <taxon>Papilionoideae</taxon>
        <taxon>50 kb inversion clade</taxon>
        <taxon>NPAAA clade</taxon>
        <taxon>indigoferoid/millettioid clade</taxon>
        <taxon>Phaseoleae</taxon>
        <taxon>Cajanus</taxon>
    </lineage>
</organism>
<feature type="domain" description="Retrovirus-related Pol polyprotein from transposon TNT 1-94-like beta-barrel" evidence="1">
    <location>
        <begin position="1"/>
        <end position="64"/>
    </location>
</feature>
<dbReference type="InterPro" id="IPR054722">
    <property type="entry name" value="PolX-like_BBD"/>
</dbReference>
<reference evidence="2" key="1">
    <citation type="journal article" date="2012" name="Nat. Biotechnol.">
        <title>Draft genome sequence of pigeonpea (Cajanus cajan), an orphan legume crop of resource-poor farmers.</title>
        <authorList>
            <person name="Varshney R.K."/>
            <person name="Chen W."/>
            <person name="Li Y."/>
            <person name="Bharti A.K."/>
            <person name="Saxena R.K."/>
            <person name="Schlueter J.A."/>
            <person name="Donoghue M.T."/>
            <person name="Azam S."/>
            <person name="Fan G."/>
            <person name="Whaley A.M."/>
            <person name="Farmer A.D."/>
            <person name="Sheridan J."/>
            <person name="Iwata A."/>
            <person name="Tuteja R."/>
            <person name="Penmetsa R.V."/>
            <person name="Wu W."/>
            <person name="Upadhyaya H.D."/>
            <person name="Yang S.P."/>
            <person name="Shah T."/>
            <person name="Saxena K.B."/>
            <person name="Michael T."/>
            <person name="McCombie W.R."/>
            <person name="Yang B."/>
            <person name="Zhang G."/>
            <person name="Yang H."/>
            <person name="Wang J."/>
            <person name="Spillane C."/>
            <person name="Cook D.R."/>
            <person name="May G.D."/>
            <person name="Xu X."/>
            <person name="Jackson S.A."/>
        </authorList>
    </citation>
    <scope>NUCLEOTIDE SEQUENCE [LARGE SCALE GENOMIC DNA]</scope>
</reference>
<dbReference type="Gramene" id="C.cajan_28697.t">
    <property type="protein sequence ID" value="C.cajan_28697.t.cds1"/>
    <property type="gene ID" value="C.cajan_28697"/>
</dbReference>
<sequence length="79" mass="8764">MTGHLEYLTDVKTLVDCPVGLPKGEHTTTTKEGTVILNNKLKLTNVLFVPSLHCYLILVSQLLHESDCVVHFIDTTCVI</sequence>
<evidence type="ECO:0000259" key="1">
    <source>
        <dbReference type="Pfam" id="PF22936"/>
    </source>
</evidence>
<gene>
    <name evidence="2" type="ORF">KK1_030099</name>
</gene>
<protein>
    <recommendedName>
        <fullName evidence="1">Retrovirus-related Pol polyprotein from transposon TNT 1-94-like beta-barrel domain-containing protein</fullName>
    </recommendedName>
</protein>
<dbReference type="Proteomes" id="UP000075243">
    <property type="component" value="Unassembled WGS sequence"/>
</dbReference>
<dbReference type="AlphaFoldDB" id="A0A151S064"/>